<name>A0A1G7HJ26_9EURY</name>
<dbReference type="EMBL" id="FNBO01000001">
    <property type="protein sequence ID" value="SDF00435.1"/>
    <property type="molecule type" value="Genomic_DNA"/>
</dbReference>
<protein>
    <submittedName>
        <fullName evidence="2">PD-(D/E)XK endonuclease</fullName>
    </submittedName>
</protein>
<evidence type="ECO:0000313" key="2">
    <source>
        <dbReference type="EMBL" id="SDF00435.1"/>
    </source>
</evidence>
<sequence length="154" mass="17575">MSRFEQYDRLEEPQKRGQATEAIVTAELISRDVSVLTPAYDNEPYDLVIRVDGEFYRLQVKTAYDGKSDGAVEFRTRSVRTKSDGYEREGYDGKIDYFAVLNVRTEEVYLVSIDDTGSAVTTIRYEPAANNNRANVNWHAEYRLDTVLDGLRSG</sequence>
<dbReference type="RefSeq" id="WP_149797537.1">
    <property type="nucleotide sequence ID" value="NZ_FNBO01000001.1"/>
</dbReference>
<keyword evidence="3" id="KW-1185">Reference proteome</keyword>
<dbReference type="InterPro" id="IPR011856">
    <property type="entry name" value="tRNA_endonuc-like_dom_sf"/>
</dbReference>
<dbReference type="Proteomes" id="UP000324020">
    <property type="component" value="Unassembled WGS sequence"/>
</dbReference>
<keyword evidence="2" id="KW-0540">Nuclease</keyword>
<dbReference type="GO" id="GO:0004519">
    <property type="term" value="F:endonuclease activity"/>
    <property type="evidence" value="ECO:0007669"/>
    <property type="project" value="UniProtKB-KW"/>
</dbReference>
<dbReference type="AlphaFoldDB" id="A0A1G7HJ26"/>
<dbReference type="OrthoDB" id="350649at2157"/>
<dbReference type="GO" id="GO:0003676">
    <property type="term" value="F:nucleic acid binding"/>
    <property type="evidence" value="ECO:0007669"/>
    <property type="project" value="InterPro"/>
</dbReference>
<dbReference type="Gene3D" id="3.40.1350.10">
    <property type="match status" value="1"/>
</dbReference>
<organism evidence="2 3">
    <name type="scientific">Halorubrum xinjiangense</name>
    <dbReference type="NCBI Taxonomy" id="261291"/>
    <lineage>
        <taxon>Archaea</taxon>
        <taxon>Methanobacteriati</taxon>
        <taxon>Methanobacteriota</taxon>
        <taxon>Stenosarchaea group</taxon>
        <taxon>Halobacteria</taxon>
        <taxon>Halobacteriales</taxon>
        <taxon>Haloferacaceae</taxon>
        <taxon>Halorubrum</taxon>
    </lineage>
</organism>
<proteinExistence type="predicted"/>
<evidence type="ECO:0000259" key="1">
    <source>
        <dbReference type="Pfam" id="PF11645"/>
    </source>
</evidence>
<accession>A0A1G7HJ26</accession>
<evidence type="ECO:0000313" key="3">
    <source>
        <dbReference type="Proteomes" id="UP000324020"/>
    </source>
</evidence>
<reference evidence="2 3" key="1">
    <citation type="submission" date="2016-10" db="EMBL/GenBank/DDBJ databases">
        <authorList>
            <person name="Varghese N."/>
            <person name="Submissions S."/>
        </authorList>
    </citation>
    <scope>NUCLEOTIDE SEQUENCE [LARGE SCALE GENOMIC DNA]</scope>
    <source>
        <strain evidence="2 3">CGMCC 1.3527</strain>
    </source>
</reference>
<feature type="domain" description="PD(D/E)XK endonuclease" evidence="1">
    <location>
        <begin position="13"/>
        <end position="144"/>
    </location>
</feature>
<keyword evidence="2" id="KW-0378">Hydrolase</keyword>
<keyword evidence="2" id="KW-0255">Endonuclease</keyword>
<dbReference type="InterPro" id="IPR021671">
    <property type="entry name" value="PD(D/E)XK_Endonuc"/>
</dbReference>
<gene>
    <name evidence="2" type="ORF">SAMN04488067_101402</name>
</gene>
<dbReference type="Pfam" id="PF11645">
    <property type="entry name" value="PDDEXK_5"/>
    <property type="match status" value="1"/>
</dbReference>